<dbReference type="SUPFAM" id="SSF54909">
    <property type="entry name" value="Dimeric alpha+beta barrel"/>
    <property type="match status" value="1"/>
</dbReference>
<dbReference type="KEGG" id="ptp:RCA23_c04170"/>
<organism evidence="2 3">
    <name type="scientific">Planktomarina temperata RCA23</name>
    <dbReference type="NCBI Taxonomy" id="666509"/>
    <lineage>
        <taxon>Bacteria</taxon>
        <taxon>Pseudomonadati</taxon>
        <taxon>Pseudomonadota</taxon>
        <taxon>Alphaproteobacteria</taxon>
        <taxon>Rhodobacterales</taxon>
        <taxon>Paracoccaceae</taxon>
        <taxon>Planktomarina</taxon>
    </lineage>
</organism>
<sequence>MSENFYVNTVGAVPAGKLSEAVSLGVTLAEESKAAGSTRASVGTIMTGDNAGSVVFQQFFQSLNDFANVMDAFATSDTYGKIMGTGLTVTMRNIAKFCDVPFDAPTNPQRKYVILTRGKSHISQPELMELMAEASPMFAETGAQTFRFARIMTGNNAGDFLLGVTYPSMSEIEATYDAIASNPIAAKIYNALDVNLRTIIKVHSTAT</sequence>
<dbReference type="Proteomes" id="UP000028680">
    <property type="component" value="Chromosome"/>
</dbReference>
<name>A0AAN0RH00_9RHOB</name>
<accession>A0AAN0RH00</accession>
<dbReference type="InterPro" id="IPR011008">
    <property type="entry name" value="Dimeric_a/b-barrel"/>
</dbReference>
<evidence type="ECO:0000313" key="2">
    <source>
        <dbReference type="EMBL" id="AII85978.1"/>
    </source>
</evidence>
<keyword evidence="3" id="KW-1185">Reference proteome</keyword>
<proteinExistence type="predicted"/>
<dbReference type="RefSeq" id="WP_044048841.1">
    <property type="nucleotide sequence ID" value="NZ_CP003984.1"/>
</dbReference>
<dbReference type="EMBL" id="CP003984">
    <property type="protein sequence ID" value="AII85978.1"/>
    <property type="molecule type" value="Genomic_DNA"/>
</dbReference>
<dbReference type="AlphaFoldDB" id="A0AAN0RH00"/>
<feature type="domain" description="DUF6854" evidence="1">
    <location>
        <begin position="111"/>
        <end position="201"/>
    </location>
</feature>
<dbReference type="Gene3D" id="3.30.70.100">
    <property type="match status" value="2"/>
</dbReference>
<evidence type="ECO:0000313" key="3">
    <source>
        <dbReference type="Proteomes" id="UP000028680"/>
    </source>
</evidence>
<feature type="domain" description="DUF6854" evidence="1">
    <location>
        <begin position="5"/>
        <end position="96"/>
    </location>
</feature>
<gene>
    <name evidence="2" type="ORF">RCA23_c04170</name>
</gene>
<dbReference type="Pfam" id="PF21614">
    <property type="entry name" value="DUF6854"/>
    <property type="match status" value="2"/>
</dbReference>
<evidence type="ECO:0000259" key="1">
    <source>
        <dbReference type="Pfam" id="PF21614"/>
    </source>
</evidence>
<reference evidence="2 3" key="1">
    <citation type="journal article" date="2014" name="ISME J.">
        <title>Adaptation of an abundant Roseobacter RCA organism to pelagic systems revealed by genomic and transcriptomic analyses.</title>
        <authorList>
            <person name="Voget S."/>
            <person name="Wemheuer B."/>
            <person name="Brinkhoff T."/>
            <person name="Vollmers J."/>
            <person name="Dietrich S."/>
            <person name="Giebel H.A."/>
            <person name="Beardsley C."/>
            <person name="Sardemann C."/>
            <person name="Bakenhus I."/>
            <person name="Billerbeck S."/>
            <person name="Daniel R."/>
            <person name="Simon M."/>
        </authorList>
    </citation>
    <scope>NUCLEOTIDE SEQUENCE [LARGE SCALE GENOMIC DNA]</scope>
    <source>
        <strain evidence="2 3">RCA23</strain>
    </source>
</reference>
<protein>
    <recommendedName>
        <fullName evidence="1">DUF6854 domain-containing protein</fullName>
    </recommendedName>
</protein>
<dbReference type="InterPro" id="IPR049275">
    <property type="entry name" value="DUF6854"/>
</dbReference>